<evidence type="ECO:0000259" key="3">
    <source>
        <dbReference type="Pfam" id="PF00975"/>
    </source>
</evidence>
<evidence type="ECO:0000256" key="2">
    <source>
        <dbReference type="SAM" id="MobiDB-lite"/>
    </source>
</evidence>
<dbReference type="PANTHER" id="PTHR11487:SF0">
    <property type="entry name" value="S-ACYL FATTY ACID SYNTHASE THIOESTERASE, MEDIUM CHAIN"/>
    <property type="match status" value="1"/>
</dbReference>
<feature type="region of interest" description="Disordered" evidence="2">
    <location>
        <begin position="112"/>
        <end position="132"/>
    </location>
</feature>
<name>A0ABY0KHI5_9ACTN</name>
<evidence type="ECO:0000256" key="1">
    <source>
        <dbReference type="ARBA" id="ARBA00007169"/>
    </source>
</evidence>
<comment type="similarity">
    <text evidence="1">Belongs to the thioesterase family.</text>
</comment>
<dbReference type="Proteomes" id="UP000199405">
    <property type="component" value="Unassembled WGS sequence"/>
</dbReference>
<evidence type="ECO:0000313" key="5">
    <source>
        <dbReference type="Proteomes" id="UP000199405"/>
    </source>
</evidence>
<dbReference type="GeneID" id="93468901"/>
<protein>
    <submittedName>
        <fullName evidence="4">Surfactin synthase thioesterase subunit</fullName>
    </submittedName>
</protein>
<dbReference type="EMBL" id="FMCQ01000002">
    <property type="protein sequence ID" value="SCE73435.1"/>
    <property type="molecule type" value="Genomic_DNA"/>
</dbReference>
<comment type="caution">
    <text evidence="4">The sequence shown here is derived from an EMBL/GenBank/DDBJ whole genome shotgun (WGS) entry which is preliminary data.</text>
</comment>
<evidence type="ECO:0000313" key="4">
    <source>
        <dbReference type="EMBL" id="SCE73435.1"/>
    </source>
</evidence>
<keyword evidence="5" id="KW-1185">Reference proteome</keyword>
<dbReference type="Pfam" id="PF00975">
    <property type="entry name" value="Thioesterase"/>
    <property type="match status" value="1"/>
</dbReference>
<dbReference type="InterPro" id="IPR001031">
    <property type="entry name" value="Thioesterase"/>
</dbReference>
<dbReference type="SUPFAM" id="SSF53474">
    <property type="entry name" value="alpha/beta-Hydrolases"/>
    <property type="match status" value="1"/>
</dbReference>
<dbReference type="PANTHER" id="PTHR11487">
    <property type="entry name" value="THIOESTERASE"/>
    <property type="match status" value="1"/>
</dbReference>
<reference evidence="4 5" key="1">
    <citation type="submission" date="2016-06" db="EMBL/GenBank/DDBJ databases">
        <authorList>
            <person name="Varghese N."/>
            <person name="Submissions Spin"/>
        </authorList>
    </citation>
    <scope>NUCLEOTIDE SEQUENCE [LARGE SCALE GENOMIC DNA]</scope>
    <source>
        <strain evidence="4 5">DSM 45142</strain>
    </source>
</reference>
<dbReference type="Gene3D" id="3.40.50.1820">
    <property type="entry name" value="alpha/beta hydrolase"/>
    <property type="match status" value="1"/>
</dbReference>
<feature type="domain" description="Thioesterase" evidence="3">
    <location>
        <begin position="18"/>
        <end position="234"/>
    </location>
</feature>
<dbReference type="RefSeq" id="WP_091416435.1">
    <property type="nucleotide sequence ID" value="NZ_FMCQ01000002.1"/>
</dbReference>
<organism evidence="4 5">
    <name type="scientific">Micromonospora tulbaghiae</name>
    <dbReference type="NCBI Taxonomy" id="479978"/>
    <lineage>
        <taxon>Bacteria</taxon>
        <taxon>Bacillati</taxon>
        <taxon>Actinomycetota</taxon>
        <taxon>Actinomycetes</taxon>
        <taxon>Micromonosporales</taxon>
        <taxon>Micromonosporaceae</taxon>
        <taxon>Micromonospora</taxon>
    </lineage>
</organism>
<accession>A0ABY0KHI5</accession>
<sequence>MRQDWFGARGLRDPAPVRLFCLAHAGGGGSFFRSWRELLTPDVAVVPVILPGRESRSRERPYRRMADLVEALAASLTPHLDRPFALFGHSMGAAVAFETAHLLARGNGPRPRRLFVSGRRPPTMPSRRPDLHRLPDDQFIDAVARMGGTPPELLRRRELLDVFLPRLRADFEVNETYQPGPRTRLSCPVSAFTGDTDPEVDALEMAAWQSVTDGEFVLRVFRGGHFYLVDAAVPLTRVILAELQATPVGP</sequence>
<gene>
    <name evidence="4" type="ORF">GA0070562_2112</name>
</gene>
<dbReference type="InterPro" id="IPR012223">
    <property type="entry name" value="TEII"/>
</dbReference>
<dbReference type="InterPro" id="IPR029058">
    <property type="entry name" value="AB_hydrolase_fold"/>
</dbReference>
<proteinExistence type="inferred from homology"/>